<dbReference type="OrthoDB" id="43547at2759"/>
<feature type="region of interest" description="Disordered" evidence="1">
    <location>
        <begin position="133"/>
        <end position="172"/>
    </location>
</feature>
<accession>A0A9Q3JVN5</accession>
<feature type="compositionally biased region" description="Polar residues" evidence="1">
    <location>
        <begin position="151"/>
        <end position="165"/>
    </location>
</feature>
<protein>
    <submittedName>
        <fullName evidence="2">Uncharacterized protein</fullName>
    </submittedName>
</protein>
<sequence length="216" mass="24438">MIRSKLQPLKKLPKSYRQDYGRSQSVTEGQGSVNESQIDKLCSSDGDNTVLPSKRAETSTRSLSGHLQSQSEGLKQCISAQRVPDPCRYVEKLHEFLPDCEKTPGPSHHFKVIQWMSSIDGKENKILLMEEWRKNNPPPPKKLPKTAPIARSSSSNVKKQPQAQNKGKGKASATNLYSQGYIIPKIQQDAMENVFQMARTMIKLQKKEEARLKYQK</sequence>
<keyword evidence="3" id="KW-1185">Reference proteome</keyword>
<comment type="caution">
    <text evidence="2">The sequence shown here is derived from an EMBL/GenBank/DDBJ whole genome shotgun (WGS) entry which is preliminary data.</text>
</comment>
<feature type="compositionally biased region" description="Low complexity" evidence="1">
    <location>
        <begin position="1"/>
        <end position="10"/>
    </location>
</feature>
<dbReference type="AlphaFoldDB" id="A0A9Q3JVN5"/>
<feature type="region of interest" description="Disordered" evidence="1">
    <location>
        <begin position="1"/>
        <end position="72"/>
    </location>
</feature>
<dbReference type="Proteomes" id="UP000765509">
    <property type="component" value="Unassembled WGS sequence"/>
</dbReference>
<name>A0A9Q3JVN5_9BASI</name>
<evidence type="ECO:0000313" key="3">
    <source>
        <dbReference type="Proteomes" id="UP000765509"/>
    </source>
</evidence>
<feature type="compositionally biased region" description="Polar residues" evidence="1">
    <location>
        <begin position="21"/>
        <end position="36"/>
    </location>
</feature>
<proteinExistence type="predicted"/>
<dbReference type="EMBL" id="AVOT02084498">
    <property type="protein sequence ID" value="MBW0569503.1"/>
    <property type="molecule type" value="Genomic_DNA"/>
</dbReference>
<reference evidence="2" key="1">
    <citation type="submission" date="2021-03" db="EMBL/GenBank/DDBJ databases">
        <title>Draft genome sequence of rust myrtle Austropuccinia psidii MF-1, a brazilian biotype.</title>
        <authorList>
            <person name="Quecine M.C."/>
            <person name="Pachon D.M.R."/>
            <person name="Bonatelli M.L."/>
            <person name="Correr F.H."/>
            <person name="Franceschini L.M."/>
            <person name="Leite T.F."/>
            <person name="Margarido G.R.A."/>
            <person name="Almeida C.A."/>
            <person name="Ferrarezi J.A."/>
            <person name="Labate C.A."/>
        </authorList>
    </citation>
    <scope>NUCLEOTIDE SEQUENCE</scope>
    <source>
        <strain evidence="2">MF-1</strain>
    </source>
</reference>
<evidence type="ECO:0000256" key="1">
    <source>
        <dbReference type="SAM" id="MobiDB-lite"/>
    </source>
</evidence>
<gene>
    <name evidence="2" type="ORF">O181_109218</name>
</gene>
<evidence type="ECO:0000313" key="2">
    <source>
        <dbReference type="EMBL" id="MBW0569503.1"/>
    </source>
</evidence>
<feature type="compositionally biased region" description="Polar residues" evidence="1">
    <location>
        <begin position="59"/>
        <end position="72"/>
    </location>
</feature>
<organism evidence="2 3">
    <name type="scientific">Austropuccinia psidii MF-1</name>
    <dbReference type="NCBI Taxonomy" id="1389203"/>
    <lineage>
        <taxon>Eukaryota</taxon>
        <taxon>Fungi</taxon>
        <taxon>Dikarya</taxon>
        <taxon>Basidiomycota</taxon>
        <taxon>Pucciniomycotina</taxon>
        <taxon>Pucciniomycetes</taxon>
        <taxon>Pucciniales</taxon>
        <taxon>Sphaerophragmiaceae</taxon>
        <taxon>Austropuccinia</taxon>
    </lineage>
</organism>